<dbReference type="Gene3D" id="1.10.1200.10">
    <property type="entry name" value="ACP-like"/>
    <property type="match status" value="1"/>
</dbReference>
<evidence type="ECO:0000313" key="3">
    <source>
        <dbReference type="Proteomes" id="UP000261905"/>
    </source>
</evidence>
<reference evidence="2 3" key="1">
    <citation type="submission" date="2018-08" db="EMBL/GenBank/DDBJ databases">
        <title>Paenibacillus sp. M4BSY-1, whole genome shotgun sequence.</title>
        <authorList>
            <person name="Tuo L."/>
        </authorList>
    </citation>
    <scope>NUCLEOTIDE SEQUENCE [LARGE SCALE GENOMIC DNA]</scope>
    <source>
        <strain evidence="2 3">M4BSY-1</strain>
    </source>
</reference>
<feature type="domain" description="Carrier" evidence="1">
    <location>
        <begin position="1"/>
        <end position="79"/>
    </location>
</feature>
<protein>
    <submittedName>
        <fullName evidence="2">Acyl carrier protein</fullName>
    </submittedName>
</protein>
<comment type="caution">
    <text evidence="2">The sequence shown here is derived from an EMBL/GenBank/DDBJ whole genome shotgun (WGS) entry which is preliminary data.</text>
</comment>
<keyword evidence="3" id="KW-1185">Reference proteome</keyword>
<dbReference type="Pfam" id="PF00550">
    <property type="entry name" value="PP-binding"/>
    <property type="match status" value="1"/>
</dbReference>
<dbReference type="OrthoDB" id="2622409at2"/>
<sequence length="82" mass="9411">MSEEIRERVRSIFLQYGVNITESDEETLIDDVIGIDSISYIQILNHVARDFGFKIDDTDLLFADLTTFNKIVEFSKSKCSNS</sequence>
<dbReference type="EMBL" id="QUBQ01000011">
    <property type="protein sequence ID" value="REK69098.1"/>
    <property type="molecule type" value="Genomic_DNA"/>
</dbReference>
<gene>
    <name evidence="2" type="ORF">DX130_26080</name>
</gene>
<name>A0A371P0E5_9BACL</name>
<organism evidence="2 3">
    <name type="scientific">Paenibacillus paeoniae</name>
    <dbReference type="NCBI Taxonomy" id="2292705"/>
    <lineage>
        <taxon>Bacteria</taxon>
        <taxon>Bacillati</taxon>
        <taxon>Bacillota</taxon>
        <taxon>Bacilli</taxon>
        <taxon>Bacillales</taxon>
        <taxon>Paenibacillaceae</taxon>
        <taxon>Paenibacillus</taxon>
    </lineage>
</organism>
<accession>A0A371P0E5</accession>
<evidence type="ECO:0000313" key="2">
    <source>
        <dbReference type="EMBL" id="REK69098.1"/>
    </source>
</evidence>
<dbReference type="SUPFAM" id="SSF47336">
    <property type="entry name" value="ACP-like"/>
    <property type="match status" value="1"/>
</dbReference>
<dbReference type="Proteomes" id="UP000261905">
    <property type="component" value="Unassembled WGS sequence"/>
</dbReference>
<dbReference type="InterPro" id="IPR036736">
    <property type="entry name" value="ACP-like_sf"/>
</dbReference>
<dbReference type="InterPro" id="IPR009081">
    <property type="entry name" value="PP-bd_ACP"/>
</dbReference>
<dbReference type="AlphaFoldDB" id="A0A371P0E5"/>
<proteinExistence type="predicted"/>
<dbReference type="RefSeq" id="WP_116050345.1">
    <property type="nucleotide sequence ID" value="NZ_QUBQ01000011.1"/>
</dbReference>
<evidence type="ECO:0000259" key="1">
    <source>
        <dbReference type="PROSITE" id="PS50075"/>
    </source>
</evidence>
<dbReference type="PROSITE" id="PS50075">
    <property type="entry name" value="CARRIER"/>
    <property type="match status" value="1"/>
</dbReference>